<proteinExistence type="predicted"/>
<gene>
    <name evidence="1" type="ORF">O181_079435</name>
</gene>
<reference evidence="1" key="1">
    <citation type="submission" date="2021-03" db="EMBL/GenBank/DDBJ databases">
        <title>Draft genome sequence of rust myrtle Austropuccinia psidii MF-1, a brazilian biotype.</title>
        <authorList>
            <person name="Quecine M.C."/>
            <person name="Pachon D.M.R."/>
            <person name="Bonatelli M.L."/>
            <person name="Correr F.H."/>
            <person name="Franceschini L.M."/>
            <person name="Leite T.F."/>
            <person name="Margarido G.R.A."/>
            <person name="Almeida C.A."/>
            <person name="Ferrarezi J.A."/>
            <person name="Labate C.A."/>
        </authorList>
    </citation>
    <scope>NUCLEOTIDE SEQUENCE</scope>
    <source>
        <strain evidence="1">MF-1</strain>
    </source>
</reference>
<evidence type="ECO:0000313" key="1">
    <source>
        <dbReference type="EMBL" id="MBW0539720.1"/>
    </source>
</evidence>
<keyword evidence="2" id="KW-1185">Reference proteome</keyword>
<evidence type="ECO:0000313" key="2">
    <source>
        <dbReference type="Proteomes" id="UP000765509"/>
    </source>
</evidence>
<sequence>MEPSVPSSNTNNQVLMTMAPPEIKAFQNLSLLMKDISIGTGHLSKMMTSNYSLKDSTSCCWGKEPTAWKKNHSQGESCSYDSLSLCPTANIQSRSPRTTKDFNLKFFRCTGSQSRGKDQKRIATKKKTEDTSNFIDNSVTNTASEYRSSNNIIKLSSNTTADSL</sequence>
<dbReference type="Proteomes" id="UP000765509">
    <property type="component" value="Unassembled WGS sequence"/>
</dbReference>
<name>A0A9Q3FLE1_9BASI</name>
<organism evidence="1 2">
    <name type="scientific">Austropuccinia psidii MF-1</name>
    <dbReference type="NCBI Taxonomy" id="1389203"/>
    <lineage>
        <taxon>Eukaryota</taxon>
        <taxon>Fungi</taxon>
        <taxon>Dikarya</taxon>
        <taxon>Basidiomycota</taxon>
        <taxon>Pucciniomycotina</taxon>
        <taxon>Pucciniomycetes</taxon>
        <taxon>Pucciniales</taxon>
        <taxon>Sphaerophragmiaceae</taxon>
        <taxon>Austropuccinia</taxon>
    </lineage>
</organism>
<dbReference type="AlphaFoldDB" id="A0A9Q3FLE1"/>
<dbReference type="EMBL" id="AVOT02044367">
    <property type="protein sequence ID" value="MBW0539720.1"/>
    <property type="molecule type" value="Genomic_DNA"/>
</dbReference>
<protein>
    <submittedName>
        <fullName evidence="1">Uncharacterized protein</fullName>
    </submittedName>
</protein>
<comment type="caution">
    <text evidence="1">The sequence shown here is derived from an EMBL/GenBank/DDBJ whole genome shotgun (WGS) entry which is preliminary data.</text>
</comment>
<accession>A0A9Q3FLE1</accession>